<dbReference type="PANTHER" id="PTHR43795:SF39">
    <property type="entry name" value="AMINOTRANSFERASE CLASS I_CLASSII DOMAIN-CONTAINING PROTEIN"/>
    <property type="match status" value="1"/>
</dbReference>
<dbReference type="Gene3D" id="3.40.640.10">
    <property type="entry name" value="Type I PLP-dependent aspartate aminotransferase-like (Major domain)"/>
    <property type="match status" value="1"/>
</dbReference>
<dbReference type="InterPro" id="IPR004839">
    <property type="entry name" value="Aminotransferase_I/II_large"/>
</dbReference>
<accession>A0A0K1JQB9</accession>
<dbReference type="Proteomes" id="UP000066480">
    <property type="component" value="Chromosome"/>
</dbReference>
<evidence type="ECO:0000259" key="2">
    <source>
        <dbReference type="Pfam" id="PF00155"/>
    </source>
</evidence>
<dbReference type="GO" id="GO:0008483">
    <property type="term" value="F:transaminase activity"/>
    <property type="evidence" value="ECO:0007669"/>
    <property type="project" value="TreeGrafter"/>
</dbReference>
<dbReference type="CDD" id="cd00609">
    <property type="entry name" value="AAT_like"/>
    <property type="match status" value="1"/>
</dbReference>
<protein>
    <recommendedName>
        <fullName evidence="2">Aminotransferase class I/classII large domain-containing protein</fullName>
    </recommendedName>
</protein>
<organism evidence="3 4">
    <name type="scientific">Luteipulveratus mongoliensis</name>
    <dbReference type="NCBI Taxonomy" id="571913"/>
    <lineage>
        <taxon>Bacteria</taxon>
        <taxon>Bacillati</taxon>
        <taxon>Actinomycetota</taxon>
        <taxon>Actinomycetes</taxon>
        <taxon>Micrococcales</taxon>
        <taxon>Dermacoccaceae</taxon>
        <taxon>Luteipulveratus</taxon>
    </lineage>
</organism>
<dbReference type="InterPro" id="IPR050478">
    <property type="entry name" value="Ethylene_sulfur-biosynth"/>
</dbReference>
<proteinExistence type="predicted"/>
<dbReference type="KEGG" id="lmoi:VV02_08020"/>
<dbReference type="STRING" id="571913.VV02_08020"/>
<feature type="domain" description="Aminotransferase class I/classII large" evidence="2">
    <location>
        <begin position="64"/>
        <end position="396"/>
    </location>
</feature>
<reference evidence="3 4" key="1">
    <citation type="submission" date="2015-03" db="EMBL/GenBank/DDBJ databases">
        <title>Luteipulveratus halotolerans sp. nov., a novel actinobacterium (Dermacoccaceae) from Sarawak, Malaysia.</title>
        <authorList>
            <person name="Juboi H."/>
            <person name="Basik A."/>
            <person name="Shamsul S.S."/>
            <person name="Arnold P."/>
            <person name="Schmitt E.K."/>
            <person name="Sanglier J.-J."/>
            <person name="Yeo T."/>
        </authorList>
    </citation>
    <scope>NUCLEOTIDE SEQUENCE [LARGE SCALE GENOMIC DNA]</scope>
    <source>
        <strain evidence="3 4">MN07-A0370</strain>
    </source>
</reference>
<dbReference type="Pfam" id="PF00155">
    <property type="entry name" value="Aminotran_1_2"/>
    <property type="match status" value="1"/>
</dbReference>
<dbReference type="PRINTS" id="PR00753">
    <property type="entry name" value="ACCSYNTHASE"/>
</dbReference>
<dbReference type="Gene3D" id="3.90.1150.10">
    <property type="entry name" value="Aspartate Aminotransferase, domain 1"/>
    <property type="match status" value="1"/>
</dbReference>
<keyword evidence="1" id="KW-0663">Pyridoxal phosphate</keyword>
<dbReference type="PANTHER" id="PTHR43795">
    <property type="entry name" value="BIFUNCTIONAL ASPARTATE AMINOTRANSFERASE AND GLUTAMATE/ASPARTATE-PREPHENATE AMINOTRANSFERASE-RELATED"/>
    <property type="match status" value="1"/>
</dbReference>
<gene>
    <name evidence="3" type="ORF">VV02_08020</name>
</gene>
<dbReference type="InterPro" id="IPR015421">
    <property type="entry name" value="PyrdxlP-dep_Trfase_major"/>
</dbReference>
<keyword evidence="4" id="KW-1185">Reference proteome</keyword>
<sequence>MSERGRRFVGQPSHLVEAHFTAVADPFDPERNPGGYVNLGTAENHLVFDLLEPRLAAARPVTADDTHYGVLHGTQEFRATVARVLGSSVAVSLDPEHLIAMSGTSAILDAVAYATCDLGDAVIVPAPFYGGFEIDFSVRAGATIVPAQLSSDDGFALSPAAVVAAIEATRAEGRRVGAVALISPHNPTARVHSADAIAELVRVTRELGVHLIVDEIYAMSAFGETPFASALAHGAEHVHVVWGFAKDFALSGFKVGILHTTNVELHAAVAAQAYLAPVSTDVQRTIIELLADDQWISGFLAESRLRLAASCNHLERGLGRLGLPPTGAEAGVFSWADLRAHLPEQTWEAEEDLRRRIFDEAKINIAPASVFHGDEPGWFRITHACEPALIDEALLRLGRVLNSSGDGSR</sequence>
<dbReference type="SUPFAM" id="SSF53383">
    <property type="entry name" value="PLP-dependent transferases"/>
    <property type="match status" value="1"/>
</dbReference>
<dbReference type="GO" id="GO:0006520">
    <property type="term" value="P:amino acid metabolic process"/>
    <property type="evidence" value="ECO:0007669"/>
    <property type="project" value="TreeGrafter"/>
</dbReference>
<dbReference type="EMBL" id="CP011112">
    <property type="protein sequence ID" value="AKU18740.1"/>
    <property type="molecule type" value="Genomic_DNA"/>
</dbReference>
<evidence type="ECO:0000313" key="4">
    <source>
        <dbReference type="Proteomes" id="UP000066480"/>
    </source>
</evidence>
<dbReference type="InterPro" id="IPR015422">
    <property type="entry name" value="PyrdxlP-dep_Trfase_small"/>
</dbReference>
<evidence type="ECO:0000313" key="3">
    <source>
        <dbReference type="EMBL" id="AKU18740.1"/>
    </source>
</evidence>
<dbReference type="AlphaFoldDB" id="A0A0K1JQB9"/>
<evidence type="ECO:0000256" key="1">
    <source>
        <dbReference type="ARBA" id="ARBA00022898"/>
    </source>
</evidence>
<dbReference type="InterPro" id="IPR015424">
    <property type="entry name" value="PyrdxlP-dep_Trfase"/>
</dbReference>
<dbReference type="GO" id="GO:0030170">
    <property type="term" value="F:pyridoxal phosphate binding"/>
    <property type="evidence" value="ECO:0007669"/>
    <property type="project" value="InterPro"/>
</dbReference>
<name>A0A0K1JQB9_9MICO</name>